<keyword evidence="2" id="KW-1185">Reference proteome</keyword>
<organism evidence="1 2">
    <name type="scientific">Pseudoalteromonas piscicida</name>
    <dbReference type="NCBI Taxonomy" id="43662"/>
    <lineage>
        <taxon>Bacteria</taxon>
        <taxon>Pseudomonadati</taxon>
        <taxon>Pseudomonadota</taxon>
        <taxon>Gammaproteobacteria</taxon>
        <taxon>Alteromonadales</taxon>
        <taxon>Pseudoalteromonadaceae</taxon>
        <taxon>Pseudoalteromonas</taxon>
    </lineage>
</organism>
<dbReference type="EMBL" id="CP011924">
    <property type="protein sequence ID" value="ATD07025.1"/>
    <property type="molecule type" value="Genomic_DNA"/>
</dbReference>
<protein>
    <submittedName>
        <fullName evidence="1">Uncharacterized protein</fullName>
    </submittedName>
</protein>
<name>A0ABM6NDI6_PSEO7</name>
<sequence>MLVSIVLNDKSLFYINWAFVKKHSLKISVKNQKTAVIRY</sequence>
<evidence type="ECO:0000313" key="1">
    <source>
        <dbReference type="EMBL" id="ATD07025.1"/>
    </source>
</evidence>
<accession>A0ABM6NDI6</accession>
<gene>
    <name evidence="1" type="ORF">PPIS_a1973</name>
</gene>
<proteinExistence type="predicted"/>
<dbReference type="Proteomes" id="UP000016521">
    <property type="component" value="Chromosome I"/>
</dbReference>
<reference evidence="1 2" key="1">
    <citation type="submission" date="2015-06" db="EMBL/GenBank/DDBJ databases">
        <authorList>
            <person name="Xie B.-B."/>
            <person name="Rong J.-C."/>
            <person name="Qin Q.-L."/>
            <person name="Zhang Y.-Z."/>
        </authorList>
    </citation>
    <scope>NUCLEOTIDE SEQUENCE [LARGE SCALE GENOMIC DNA]</scope>
    <source>
        <strain evidence="1 2">JCM 20779</strain>
    </source>
</reference>
<evidence type="ECO:0000313" key="2">
    <source>
        <dbReference type="Proteomes" id="UP000016521"/>
    </source>
</evidence>